<evidence type="ECO:0000313" key="3">
    <source>
        <dbReference type="Proteomes" id="UP000294682"/>
    </source>
</evidence>
<dbReference type="OrthoDB" id="9813251at2"/>
<reference evidence="2 3" key="1">
    <citation type="submission" date="2019-03" db="EMBL/GenBank/DDBJ databases">
        <title>Genomic Encyclopedia of Type Strains, Phase IV (KMG-IV): sequencing the most valuable type-strain genomes for metagenomic binning, comparative biology and taxonomic classification.</title>
        <authorList>
            <person name="Goeker M."/>
        </authorList>
    </citation>
    <scope>NUCLEOTIDE SEQUENCE [LARGE SCALE GENOMIC DNA]</scope>
    <source>
        <strain evidence="2 3">DSM 100433</strain>
    </source>
</reference>
<keyword evidence="3" id="KW-1185">Reference proteome</keyword>
<organism evidence="2 3">
    <name type="scientific">Harryflintia acetispora</name>
    <dbReference type="NCBI Taxonomy" id="1849041"/>
    <lineage>
        <taxon>Bacteria</taxon>
        <taxon>Bacillati</taxon>
        <taxon>Bacillota</taxon>
        <taxon>Clostridia</taxon>
        <taxon>Eubacteriales</taxon>
        <taxon>Oscillospiraceae</taxon>
        <taxon>Harryflintia</taxon>
    </lineage>
</organism>
<accession>A0A9X8UIS5</accession>
<dbReference type="InterPro" id="IPR035931">
    <property type="entry name" value="YlxR-like_sf"/>
</dbReference>
<feature type="domain" description="YlxR" evidence="1">
    <location>
        <begin position="10"/>
        <end position="84"/>
    </location>
</feature>
<comment type="caution">
    <text evidence="2">The sequence shown here is derived from an EMBL/GenBank/DDBJ whole genome shotgun (WGS) entry which is preliminary data.</text>
</comment>
<dbReference type="RefSeq" id="WP_079700067.1">
    <property type="nucleotide sequence ID" value="NZ_JADNAH010000002.1"/>
</dbReference>
<evidence type="ECO:0000313" key="2">
    <source>
        <dbReference type="EMBL" id="TCL42939.1"/>
    </source>
</evidence>
<dbReference type="Proteomes" id="UP000294682">
    <property type="component" value="Unassembled WGS sequence"/>
</dbReference>
<dbReference type="Pfam" id="PF04296">
    <property type="entry name" value="YlxR"/>
    <property type="match status" value="1"/>
</dbReference>
<dbReference type="CDD" id="cd00279">
    <property type="entry name" value="YlxR"/>
    <property type="match status" value="1"/>
</dbReference>
<dbReference type="Gene3D" id="3.30.1230.10">
    <property type="entry name" value="YlxR-like"/>
    <property type="match status" value="1"/>
</dbReference>
<dbReference type="PANTHER" id="PTHR34215">
    <property type="entry name" value="BLL0784 PROTEIN"/>
    <property type="match status" value="1"/>
</dbReference>
<name>A0A9X8UIS5_9FIRM</name>
<dbReference type="AlphaFoldDB" id="A0A9X8UIS5"/>
<dbReference type="SUPFAM" id="SSF64376">
    <property type="entry name" value="YlxR-like"/>
    <property type="match status" value="1"/>
</dbReference>
<dbReference type="InterPro" id="IPR037465">
    <property type="entry name" value="YlxR"/>
</dbReference>
<sequence length="91" mass="10487">MAQQRKIPMRMCSGCMEHKPKKELIRVVRTPEGEIKVDHTSKCSGRGAYVCPDIECLRKALKARRFERALACQIPKEIYQRLEEELLDGGQ</sequence>
<proteinExistence type="predicted"/>
<protein>
    <recommendedName>
        <fullName evidence="1">YlxR domain-containing protein</fullName>
    </recommendedName>
</protein>
<dbReference type="PANTHER" id="PTHR34215:SF1">
    <property type="entry name" value="YLXR DOMAIN-CONTAINING PROTEIN"/>
    <property type="match status" value="1"/>
</dbReference>
<dbReference type="EMBL" id="SLUK01000007">
    <property type="protein sequence ID" value="TCL42939.1"/>
    <property type="molecule type" value="Genomic_DNA"/>
</dbReference>
<evidence type="ECO:0000259" key="1">
    <source>
        <dbReference type="Pfam" id="PF04296"/>
    </source>
</evidence>
<dbReference type="NCBIfam" id="NF047356">
    <property type="entry name" value="RNA_bind_RnpM"/>
    <property type="match status" value="1"/>
</dbReference>
<gene>
    <name evidence="2" type="ORF">EDD78_10740</name>
</gene>
<dbReference type="InterPro" id="IPR007393">
    <property type="entry name" value="YlxR_dom"/>
</dbReference>